<keyword evidence="1" id="KW-0560">Oxidoreductase</keyword>
<dbReference type="EMBL" id="BGZK01000279">
    <property type="protein sequence ID" value="GBP33821.1"/>
    <property type="molecule type" value="Genomic_DNA"/>
</dbReference>
<name>A0A4C1V4W0_EUMVA</name>
<sequence length="104" mass="11735">MLKNQSRRVLQEQSALHCKRPRNALVISLVLRMSMSSGDHLLSTGPWKQYIGRLNPTNTKPTFDVRPKEMSAGSVRAAMFAFIVSSQGQRCVAMRYTNTTNARH</sequence>
<protein>
    <submittedName>
        <fullName evidence="2">Uncharacterized protein</fullName>
    </submittedName>
</protein>
<proteinExistence type="predicted"/>
<dbReference type="AlphaFoldDB" id="A0A4C1V4W0"/>
<dbReference type="PROSITE" id="PS00070">
    <property type="entry name" value="ALDEHYDE_DEHYDR_CYS"/>
    <property type="match status" value="1"/>
</dbReference>
<gene>
    <name evidence="2" type="ORF">EVAR_25422_1</name>
</gene>
<organism evidence="2 3">
    <name type="scientific">Eumeta variegata</name>
    <name type="common">Bagworm moth</name>
    <name type="synonym">Eumeta japonica</name>
    <dbReference type="NCBI Taxonomy" id="151549"/>
    <lineage>
        <taxon>Eukaryota</taxon>
        <taxon>Metazoa</taxon>
        <taxon>Ecdysozoa</taxon>
        <taxon>Arthropoda</taxon>
        <taxon>Hexapoda</taxon>
        <taxon>Insecta</taxon>
        <taxon>Pterygota</taxon>
        <taxon>Neoptera</taxon>
        <taxon>Endopterygota</taxon>
        <taxon>Lepidoptera</taxon>
        <taxon>Glossata</taxon>
        <taxon>Ditrysia</taxon>
        <taxon>Tineoidea</taxon>
        <taxon>Psychidae</taxon>
        <taxon>Oiketicinae</taxon>
        <taxon>Eumeta</taxon>
    </lineage>
</organism>
<accession>A0A4C1V4W0</accession>
<reference evidence="2 3" key="1">
    <citation type="journal article" date="2019" name="Commun. Biol.">
        <title>The bagworm genome reveals a unique fibroin gene that provides high tensile strength.</title>
        <authorList>
            <person name="Kono N."/>
            <person name="Nakamura H."/>
            <person name="Ohtoshi R."/>
            <person name="Tomita M."/>
            <person name="Numata K."/>
            <person name="Arakawa K."/>
        </authorList>
    </citation>
    <scope>NUCLEOTIDE SEQUENCE [LARGE SCALE GENOMIC DNA]</scope>
</reference>
<comment type="caution">
    <text evidence="2">The sequence shown here is derived from an EMBL/GenBank/DDBJ whole genome shotgun (WGS) entry which is preliminary data.</text>
</comment>
<evidence type="ECO:0000256" key="1">
    <source>
        <dbReference type="ARBA" id="ARBA00023002"/>
    </source>
</evidence>
<keyword evidence="3" id="KW-1185">Reference proteome</keyword>
<dbReference type="InterPro" id="IPR016160">
    <property type="entry name" value="Ald_DH_CS_CYS"/>
</dbReference>
<dbReference type="GO" id="GO:0016491">
    <property type="term" value="F:oxidoreductase activity"/>
    <property type="evidence" value="ECO:0007669"/>
    <property type="project" value="UniProtKB-KW"/>
</dbReference>
<evidence type="ECO:0000313" key="3">
    <source>
        <dbReference type="Proteomes" id="UP000299102"/>
    </source>
</evidence>
<dbReference type="Proteomes" id="UP000299102">
    <property type="component" value="Unassembled WGS sequence"/>
</dbReference>
<evidence type="ECO:0000313" key="2">
    <source>
        <dbReference type="EMBL" id="GBP33821.1"/>
    </source>
</evidence>